<proteinExistence type="predicted"/>
<name>A0A1I7Z3T4_9BILA</name>
<evidence type="ECO:0000259" key="2">
    <source>
        <dbReference type="Pfam" id="PF26633"/>
    </source>
</evidence>
<evidence type="ECO:0000313" key="3">
    <source>
        <dbReference type="Proteomes" id="UP000095287"/>
    </source>
</evidence>
<accession>A0A1I7Z3T4</accession>
<sequence>MAIPGTNESQVLYRTICHHRCKQRGIDPGVYPDPRIQRCCVIVRTSKLCNECGCSWDTHLHIRYKQKQVTVDVVNEEVAKLLASKYSDEVDVADVIKGLEARLDDMALKEKRIKTICAKFVAFLNQNAIAVINDAYGEYLEQSIKLAKNEAAMAGEGNAKVEQLEKYLAEYREEVAIIKENIKDGTESITVASIEAMKQELEGMDELGDQFKRLLQVSEQSQKNYKCDDEVHLSSSGGGFVSGLYSMAKNARQWVTAREEKPKDTE</sequence>
<dbReference type="WBParaSite" id="L893_g22480.t1">
    <property type="protein sequence ID" value="L893_g22480.t1"/>
    <property type="gene ID" value="L893_g22480"/>
</dbReference>
<organism evidence="3 4">
    <name type="scientific">Steinernema glaseri</name>
    <dbReference type="NCBI Taxonomy" id="37863"/>
    <lineage>
        <taxon>Eukaryota</taxon>
        <taxon>Metazoa</taxon>
        <taxon>Ecdysozoa</taxon>
        <taxon>Nematoda</taxon>
        <taxon>Chromadorea</taxon>
        <taxon>Rhabditida</taxon>
        <taxon>Tylenchina</taxon>
        <taxon>Panagrolaimomorpha</taxon>
        <taxon>Strongyloidoidea</taxon>
        <taxon>Steinernematidae</taxon>
        <taxon>Steinernema</taxon>
    </lineage>
</organism>
<evidence type="ECO:0000313" key="4">
    <source>
        <dbReference type="WBParaSite" id="L893_g22480.t1"/>
    </source>
</evidence>
<dbReference type="PANTHER" id="PTHR32046:SF11">
    <property type="entry name" value="IMMUNE-ASSOCIATED NUCLEOTIDE-BINDING PROTEIN 10-LIKE"/>
    <property type="match status" value="1"/>
</dbReference>
<protein>
    <submittedName>
        <fullName evidence="4">DUF148 domain-containing protein</fullName>
    </submittedName>
</protein>
<keyword evidence="1" id="KW-0175">Coiled coil</keyword>
<keyword evidence="3" id="KW-1185">Reference proteome</keyword>
<dbReference type="Pfam" id="PF26633">
    <property type="entry name" value="DUF8206"/>
    <property type="match status" value="1"/>
</dbReference>
<dbReference type="InterPro" id="IPR058519">
    <property type="entry name" value="DUF8206"/>
</dbReference>
<dbReference type="Proteomes" id="UP000095287">
    <property type="component" value="Unplaced"/>
</dbReference>
<feature type="domain" description="DUF8206" evidence="2">
    <location>
        <begin position="5"/>
        <end position="65"/>
    </location>
</feature>
<dbReference type="AlphaFoldDB" id="A0A1I7Z3T4"/>
<feature type="coiled-coil region" evidence="1">
    <location>
        <begin position="154"/>
        <end position="188"/>
    </location>
</feature>
<evidence type="ECO:0000256" key="1">
    <source>
        <dbReference type="SAM" id="Coils"/>
    </source>
</evidence>
<dbReference type="PANTHER" id="PTHR32046">
    <property type="entry name" value="G DOMAIN-CONTAINING PROTEIN"/>
    <property type="match status" value="1"/>
</dbReference>
<reference evidence="4" key="1">
    <citation type="submission" date="2016-11" db="UniProtKB">
        <authorList>
            <consortium name="WormBaseParasite"/>
        </authorList>
    </citation>
    <scope>IDENTIFICATION</scope>
</reference>